<dbReference type="InterPro" id="IPR029144">
    <property type="entry name" value="Thr_synth_N"/>
</dbReference>
<evidence type="ECO:0000256" key="1">
    <source>
        <dbReference type="ARBA" id="ARBA00001933"/>
    </source>
</evidence>
<evidence type="ECO:0000256" key="3">
    <source>
        <dbReference type="ARBA" id="ARBA00022898"/>
    </source>
</evidence>
<evidence type="ECO:0000259" key="5">
    <source>
        <dbReference type="Pfam" id="PF14821"/>
    </source>
</evidence>
<dbReference type="SUPFAM" id="SSF53686">
    <property type="entry name" value="Tryptophan synthase beta subunit-like PLP-dependent enzymes"/>
    <property type="match status" value="1"/>
</dbReference>
<reference evidence="6 7" key="1">
    <citation type="submission" date="2024-10" db="EMBL/GenBank/DDBJ databases">
        <title>Updated reference genomes for cyclostephanoid diatoms.</title>
        <authorList>
            <person name="Roberts W.R."/>
            <person name="Alverson A.J."/>
        </authorList>
    </citation>
    <scope>NUCLEOTIDE SEQUENCE [LARGE SCALE GENOMIC DNA]</scope>
    <source>
        <strain evidence="6 7">AJA228-03</strain>
    </source>
</reference>
<dbReference type="FunFam" id="3.90.1380.10:FF:000003">
    <property type="entry name" value="THR4p Threonine synthase"/>
    <property type="match status" value="1"/>
</dbReference>
<evidence type="ECO:0000313" key="7">
    <source>
        <dbReference type="Proteomes" id="UP001530377"/>
    </source>
</evidence>
<evidence type="ECO:0000313" key="6">
    <source>
        <dbReference type="EMBL" id="KAL3807356.1"/>
    </source>
</evidence>
<dbReference type="Proteomes" id="UP001530377">
    <property type="component" value="Unassembled WGS sequence"/>
</dbReference>
<evidence type="ECO:0000256" key="2">
    <source>
        <dbReference type="ARBA" id="ARBA00005517"/>
    </source>
</evidence>
<dbReference type="PANTHER" id="PTHR42690:SF1">
    <property type="entry name" value="THREONINE SYNTHASE-LIKE 2"/>
    <property type="match status" value="1"/>
</dbReference>
<comment type="caution">
    <text evidence="6">The sequence shown here is derived from an EMBL/GenBank/DDBJ whole genome shotgun (WGS) entry which is preliminary data.</text>
</comment>
<keyword evidence="7" id="KW-1185">Reference proteome</keyword>
<dbReference type="InterPro" id="IPR051166">
    <property type="entry name" value="Threonine_Synthase"/>
</dbReference>
<name>A0ABD3RB23_9STRA</name>
<keyword evidence="4" id="KW-0456">Lyase</keyword>
<dbReference type="GO" id="GO:0016829">
    <property type="term" value="F:lyase activity"/>
    <property type="evidence" value="ECO:0007669"/>
    <property type="project" value="UniProtKB-KW"/>
</dbReference>
<accession>A0ABD3RB23</accession>
<dbReference type="Gene3D" id="3.90.1380.10">
    <property type="entry name" value="Threonine synthase, N-terminal domain"/>
    <property type="match status" value="1"/>
</dbReference>
<comment type="similarity">
    <text evidence="2">Belongs to the threonine synthase family.</text>
</comment>
<keyword evidence="3" id="KW-0663">Pyridoxal phosphate</keyword>
<protein>
    <recommendedName>
        <fullName evidence="5">Threonine synthase N-terminal domain-containing protein</fullName>
    </recommendedName>
</protein>
<dbReference type="InterPro" id="IPR036052">
    <property type="entry name" value="TrpB-like_PALP_sf"/>
</dbReference>
<feature type="domain" description="Threonine synthase N-terminal" evidence="5">
    <location>
        <begin position="2"/>
        <end position="82"/>
    </location>
</feature>
<dbReference type="PANTHER" id="PTHR42690">
    <property type="entry name" value="THREONINE SYNTHASE FAMILY MEMBER"/>
    <property type="match status" value="1"/>
</dbReference>
<dbReference type="Gene3D" id="3.40.50.1100">
    <property type="match status" value="2"/>
</dbReference>
<dbReference type="AlphaFoldDB" id="A0ABD3RB23"/>
<evidence type="ECO:0000256" key="4">
    <source>
        <dbReference type="ARBA" id="ARBA00023239"/>
    </source>
</evidence>
<gene>
    <name evidence="6" type="ORF">ACHAXA_004965</name>
</gene>
<organism evidence="6 7">
    <name type="scientific">Cyclostephanos tholiformis</name>
    <dbReference type="NCBI Taxonomy" id="382380"/>
    <lineage>
        <taxon>Eukaryota</taxon>
        <taxon>Sar</taxon>
        <taxon>Stramenopiles</taxon>
        <taxon>Ochrophyta</taxon>
        <taxon>Bacillariophyta</taxon>
        <taxon>Coscinodiscophyceae</taxon>
        <taxon>Thalassiosirophycidae</taxon>
        <taxon>Stephanodiscales</taxon>
        <taxon>Stephanodiscaceae</taxon>
        <taxon>Cyclostephanos</taxon>
    </lineage>
</organism>
<comment type="cofactor">
    <cofactor evidence="1">
        <name>pyridoxal 5'-phosphate</name>
        <dbReference type="ChEBI" id="CHEBI:597326"/>
    </cofactor>
</comment>
<dbReference type="EMBL" id="JALLPB020000638">
    <property type="protein sequence ID" value="KAL3807356.1"/>
    <property type="molecule type" value="Genomic_DNA"/>
</dbReference>
<sequence>MKYKSTRGGHREYTFEEALFAGYAPDRGLFVPASLPVITAEQHLTQWSKLSFPQLAYSVLRMFVHPSEINDEDLKSICDKSYPRDEFDDESFIPVKKLGSAFVAELFHGPTFCFKDIGMRGVINLLAHFATVRGRAVTILVATTGDTGPAAVHAVNDVACPLLSIIVHYPRGQISDFQRKQLTTVDSKYVKVVSFEGGGDDMDWPIKETLLGNCDDIAIGGRTFCGINSYNIGRPLLQIVHFIWIYLRMAERLGIEPGDKYCMIDMVIPTGAMGNLTGGYMAKLMGVPIGRLCAGVNING</sequence>
<dbReference type="Pfam" id="PF14821">
    <property type="entry name" value="Thr_synth_N"/>
    <property type="match status" value="1"/>
</dbReference>
<dbReference type="InterPro" id="IPR037158">
    <property type="entry name" value="Thr_synth_N_sf"/>
</dbReference>
<proteinExistence type="inferred from homology"/>